<dbReference type="RefSeq" id="XP_035659687.1">
    <property type="nucleotide sequence ID" value="XM_035803794.1"/>
</dbReference>
<proteinExistence type="predicted"/>
<dbReference type="OMA" id="HESDNIH"/>
<dbReference type="GeneID" id="118404595"/>
<dbReference type="AlphaFoldDB" id="A0A9J7HLY5"/>
<evidence type="ECO:0000256" key="1">
    <source>
        <dbReference type="SAM" id="MobiDB-lite"/>
    </source>
</evidence>
<feature type="compositionally biased region" description="Basic and acidic residues" evidence="1">
    <location>
        <begin position="227"/>
        <end position="263"/>
    </location>
</feature>
<gene>
    <name evidence="4" type="primary">LOC118404595</name>
</gene>
<evidence type="ECO:0000256" key="2">
    <source>
        <dbReference type="SAM" id="SignalP"/>
    </source>
</evidence>
<keyword evidence="3" id="KW-1185">Reference proteome</keyword>
<evidence type="ECO:0000313" key="3">
    <source>
        <dbReference type="Proteomes" id="UP000001554"/>
    </source>
</evidence>
<feature type="region of interest" description="Disordered" evidence="1">
    <location>
        <begin position="208"/>
        <end position="263"/>
    </location>
</feature>
<name>A0A9J7HLY5_BRAFL</name>
<evidence type="ECO:0000313" key="4">
    <source>
        <dbReference type="RefSeq" id="XP_035659687.1"/>
    </source>
</evidence>
<dbReference type="OrthoDB" id="9992854at2759"/>
<feature type="chain" id="PRO_5039953588" evidence="2">
    <location>
        <begin position="19"/>
        <end position="263"/>
    </location>
</feature>
<protein>
    <submittedName>
        <fullName evidence="4">Uncharacterized protein LOC118404595 isoform X1</fullName>
    </submittedName>
</protein>
<sequence>MTLLRVAMMLLMLQCITGRVDNSETEEATYGANAIENPQIRKEDYESDNVHDVLQQMGIYVDDIDETNQKRIDDKNDEAAVQSREEASESDDIYDLLRARGFDIAGKNNNADKNTRKQEVRGVVITGQEDDSAVNDKPINVINNEIYIPKRLWDKYIKEGKIHIINNMINIYLPQPIDVPGGKDEYHANLPSGPMTIQVGAEPATLKDTQMEEGKSVLPSVVLGRLTRRDTASTSDEHTGTAERDKRSEKRDASEHQKQEEGA</sequence>
<accession>A0A9J7HLY5</accession>
<dbReference type="KEGG" id="bfo:118404595"/>
<reference evidence="4" key="2">
    <citation type="submission" date="2025-08" db="UniProtKB">
        <authorList>
            <consortium name="RefSeq"/>
        </authorList>
    </citation>
    <scope>IDENTIFICATION</scope>
    <source>
        <strain evidence="4">S238N-H82</strain>
        <tissue evidence="4">Testes</tissue>
    </source>
</reference>
<organism evidence="3 4">
    <name type="scientific">Branchiostoma floridae</name>
    <name type="common">Florida lancelet</name>
    <name type="synonym">Amphioxus</name>
    <dbReference type="NCBI Taxonomy" id="7739"/>
    <lineage>
        <taxon>Eukaryota</taxon>
        <taxon>Metazoa</taxon>
        <taxon>Chordata</taxon>
        <taxon>Cephalochordata</taxon>
        <taxon>Leptocardii</taxon>
        <taxon>Amphioxiformes</taxon>
        <taxon>Branchiostomatidae</taxon>
        <taxon>Branchiostoma</taxon>
    </lineage>
</organism>
<dbReference type="Proteomes" id="UP000001554">
    <property type="component" value="Chromosome 17"/>
</dbReference>
<reference evidence="3" key="1">
    <citation type="journal article" date="2020" name="Nat. Ecol. Evol.">
        <title>Deeply conserved synteny resolves early events in vertebrate evolution.</title>
        <authorList>
            <person name="Simakov O."/>
            <person name="Marletaz F."/>
            <person name="Yue J.X."/>
            <person name="O'Connell B."/>
            <person name="Jenkins J."/>
            <person name="Brandt A."/>
            <person name="Calef R."/>
            <person name="Tung C.H."/>
            <person name="Huang T.K."/>
            <person name="Schmutz J."/>
            <person name="Satoh N."/>
            <person name="Yu J.K."/>
            <person name="Putnam N.H."/>
            <person name="Green R.E."/>
            <person name="Rokhsar D.S."/>
        </authorList>
    </citation>
    <scope>NUCLEOTIDE SEQUENCE [LARGE SCALE GENOMIC DNA]</scope>
    <source>
        <strain evidence="3">S238N-H82</strain>
    </source>
</reference>
<keyword evidence="2" id="KW-0732">Signal</keyword>
<feature type="signal peptide" evidence="2">
    <location>
        <begin position="1"/>
        <end position="18"/>
    </location>
</feature>